<dbReference type="Pfam" id="PF04085">
    <property type="entry name" value="MreC"/>
    <property type="match status" value="1"/>
</dbReference>
<proteinExistence type="inferred from homology"/>
<evidence type="ECO:0000256" key="3">
    <source>
        <dbReference type="ARBA" id="ARBA00022960"/>
    </source>
</evidence>
<dbReference type="EMBL" id="SDHW01000004">
    <property type="protein sequence ID" value="RXK59377.1"/>
    <property type="molecule type" value="Genomic_DNA"/>
</dbReference>
<feature type="coiled-coil region" evidence="5">
    <location>
        <begin position="60"/>
        <end position="87"/>
    </location>
</feature>
<dbReference type="InterPro" id="IPR042175">
    <property type="entry name" value="Cell/Rod_MreC_2"/>
</dbReference>
<name>A0A4Q1CHC3_9BACT</name>
<keyword evidence="3" id="KW-0133">Cell shape</keyword>
<dbReference type="AlphaFoldDB" id="A0A4Q1CHC3"/>
<dbReference type="GO" id="GO:0005886">
    <property type="term" value="C:plasma membrane"/>
    <property type="evidence" value="ECO:0007669"/>
    <property type="project" value="TreeGrafter"/>
</dbReference>
<feature type="domain" description="Rod shape-determining protein MreC beta-barrel core" evidence="6">
    <location>
        <begin position="117"/>
        <end position="263"/>
    </location>
</feature>
<accession>A0A4Q1CHC3</accession>
<dbReference type="PANTHER" id="PTHR34138:SF1">
    <property type="entry name" value="CELL SHAPE-DETERMINING PROTEIN MREC"/>
    <property type="match status" value="1"/>
</dbReference>
<dbReference type="PANTHER" id="PTHR34138">
    <property type="entry name" value="CELL SHAPE-DETERMINING PROTEIN MREC"/>
    <property type="match status" value="1"/>
</dbReference>
<dbReference type="RefSeq" id="WP_129131680.1">
    <property type="nucleotide sequence ID" value="NZ_SDHW01000004.1"/>
</dbReference>
<dbReference type="InterPro" id="IPR055342">
    <property type="entry name" value="MreC_beta-barrel_core"/>
</dbReference>
<keyword evidence="8" id="KW-1185">Reference proteome</keyword>
<dbReference type="GO" id="GO:0008360">
    <property type="term" value="P:regulation of cell shape"/>
    <property type="evidence" value="ECO:0007669"/>
    <property type="project" value="UniProtKB-KW"/>
</dbReference>
<dbReference type="NCBIfam" id="NF010532">
    <property type="entry name" value="PRK13922.9-3"/>
    <property type="match status" value="1"/>
</dbReference>
<evidence type="ECO:0000256" key="1">
    <source>
        <dbReference type="ARBA" id="ARBA00009369"/>
    </source>
</evidence>
<evidence type="ECO:0000256" key="5">
    <source>
        <dbReference type="SAM" id="Coils"/>
    </source>
</evidence>
<dbReference type="Proteomes" id="UP000290204">
    <property type="component" value="Unassembled WGS sequence"/>
</dbReference>
<organism evidence="7 8">
    <name type="scientific">Lacibacter luteus</name>
    <dbReference type="NCBI Taxonomy" id="2508719"/>
    <lineage>
        <taxon>Bacteria</taxon>
        <taxon>Pseudomonadati</taxon>
        <taxon>Bacteroidota</taxon>
        <taxon>Chitinophagia</taxon>
        <taxon>Chitinophagales</taxon>
        <taxon>Chitinophagaceae</taxon>
        <taxon>Lacibacter</taxon>
    </lineage>
</organism>
<comment type="similarity">
    <text evidence="1">Belongs to the MreC family.</text>
</comment>
<evidence type="ECO:0000313" key="7">
    <source>
        <dbReference type="EMBL" id="RXK59377.1"/>
    </source>
</evidence>
<gene>
    <name evidence="7" type="primary">mreC</name>
    <name evidence="7" type="ORF">ESA94_14685</name>
</gene>
<keyword evidence="5" id="KW-0175">Coiled coil</keyword>
<comment type="caution">
    <text evidence="7">The sequence shown here is derived from an EMBL/GenBank/DDBJ whole genome shotgun (WGS) entry which is preliminary data.</text>
</comment>
<dbReference type="InterPro" id="IPR007221">
    <property type="entry name" value="MreC"/>
</dbReference>
<evidence type="ECO:0000259" key="6">
    <source>
        <dbReference type="Pfam" id="PF04085"/>
    </source>
</evidence>
<dbReference type="OrthoDB" id="9811827at2"/>
<evidence type="ECO:0000256" key="4">
    <source>
        <dbReference type="ARBA" id="ARBA00032089"/>
    </source>
</evidence>
<sequence>MRNLFAFIRRFSVLMFFLLLQAVSFALLFRYNKFHQAAYMDTAGEITGAMEVQYSKVDGYFHLKKENQDLRRRLNELQNKLSENFQSPDTTQRIVSDSIPVDTTGTLRKYLYMDAAVVNNSVTQPNNYFTVHRGSKQGVEPGMVVISSNGVAGVVMDVSENFATVMSMLNKQSRISARLKKTGESGRIEWDGVNARRVQLRDIPKSVKLKVGDTVLTSQYSDFPAGIMIGRIQKIILEQSTNNYLLQVEPSNDFSRLQNVFVVANLQRAEQLELEKRVKQKK</sequence>
<evidence type="ECO:0000313" key="8">
    <source>
        <dbReference type="Proteomes" id="UP000290204"/>
    </source>
</evidence>
<evidence type="ECO:0000256" key="2">
    <source>
        <dbReference type="ARBA" id="ARBA00013855"/>
    </source>
</evidence>
<protein>
    <recommendedName>
        <fullName evidence="2">Cell shape-determining protein MreC</fullName>
    </recommendedName>
    <alternativeName>
        <fullName evidence="4">Cell shape protein MreC</fullName>
    </alternativeName>
</protein>
<dbReference type="Gene3D" id="2.40.10.350">
    <property type="entry name" value="Rod shape-determining protein MreC, domain 2"/>
    <property type="match status" value="1"/>
</dbReference>
<dbReference type="Gene3D" id="2.40.10.340">
    <property type="entry name" value="Rod shape-determining protein MreC, domain 1"/>
    <property type="match status" value="1"/>
</dbReference>
<dbReference type="InterPro" id="IPR042177">
    <property type="entry name" value="Cell/Rod_1"/>
</dbReference>
<reference evidence="7 8" key="1">
    <citation type="submission" date="2019-01" db="EMBL/GenBank/DDBJ databases">
        <title>Lacibacter sp. strain TTM-7.</title>
        <authorList>
            <person name="Chen W.-M."/>
        </authorList>
    </citation>
    <scope>NUCLEOTIDE SEQUENCE [LARGE SCALE GENOMIC DNA]</scope>
    <source>
        <strain evidence="7 8">TTM-7</strain>
    </source>
</reference>